<dbReference type="InterPro" id="IPR042185">
    <property type="entry name" value="Serpin_sf_2"/>
</dbReference>
<gene>
    <name evidence="3" type="ORF">PN36_09490</name>
</gene>
<dbReference type="Gene3D" id="3.30.497.10">
    <property type="entry name" value="Antithrombin, subunit I, domain 2"/>
    <property type="match status" value="1"/>
</dbReference>
<dbReference type="InterPro" id="IPR036186">
    <property type="entry name" value="Serpin_sf"/>
</dbReference>
<dbReference type="GO" id="GO:0005615">
    <property type="term" value="C:extracellular space"/>
    <property type="evidence" value="ECO:0007669"/>
    <property type="project" value="InterPro"/>
</dbReference>
<dbReference type="PROSITE" id="PS00284">
    <property type="entry name" value="SERPIN"/>
    <property type="match status" value="1"/>
</dbReference>
<evidence type="ECO:0000313" key="4">
    <source>
        <dbReference type="Proteomes" id="UP000030428"/>
    </source>
</evidence>
<dbReference type="GO" id="GO:0004867">
    <property type="term" value="F:serine-type endopeptidase inhibitor activity"/>
    <property type="evidence" value="ECO:0007669"/>
    <property type="project" value="InterPro"/>
</dbReference>
<proteinExistence type="inferred from homology"/>
<evidence type="ECO:0000259" key="2">
    <source>
        <dbReference type="SMART" id="SM00093"/>
    </source>
</evidence>
<accession>A0A4E0QV16</accession>
<reference evidence="3 4" key="1">
    <citation type="journal article" date="2016" name="Front. Microbiol.">
        <title>Single-Cell (Meta-)Genomics of a Dimorphic Candidatus Thiomargarita nelsonii Reveals Genomic Plasticity.</title>
        <authorList>
            <person name="Flood B.E."/>
            <person name="Fliss P."/>
            <person name="Jones D.S."/>
            <person name="Dick G.J."/>
            <person name="Jain S."/>
            <person name="Kaster A.K."/>
            <person name="Winkel M."/>
            <person name="Mussmann M."/>
            <person name="Bailey J."/>
        </authorList>
    </citation>
    <scope>NUCLEOTIDE SEQUENCE [LARGE SCALE GENOMIC DNA]</scope>
    <source>
        <strain evidence="3">Hydrate Ridge</strain>
    </source>
</reference>
<dbReference type="Proteomes" id="UP000030428">
    <property type="component" value="Unassembled WGS sequence"/>
</dbReference>
<name>A0A4E0QV16_9GAMM</name>
<keyword evidence="4" id="KW-1185">Reference proteome</keyword>
<organism evidence="3 4">
    <name type="scientific">Candidatus Thiomargarita nelsonii</name>
    <dbReference type="NCBI Taxonomy" id="1003181"/>
    <lineage>
        <taxon>Bacteria</taxon>
        <taxon>Pseudomonadati</taxon>
        <taxon>Pseudomonadota</taxon>
        <taxon>Gammaproteobacteria</taxon>
        <taxon>Thiotrichales</taxon>
        <taxon>Thiotrichaceae</taxon>
        <taxon>Thiomargarita</taxon>
    </lineage>
</organism>
<dbReference type="PANTHER" id="PTHR11461:SF211">
    <property type="entry name" value="GH10112P-RELATED"/>
    <property type="match status" value="1"/>
</dbReference>
<evidence type="ECO:0000313" key="3">
    <source>
        <dbReference type="EMBL" id="TGO03300.1"/>
    </source>
</evidence>
<dbReference type="InterPro" id="IPR023796">
    <property type="entry name" value="Serpin_dom"/>
</dbReference>
<comment type="caution">
    <text evidence="3">The sequence shown here is derived from an EMBL/GenBank/DDBJ whole genome shotgun (WGS) entry which is preliminary data.</text>
</comment>
<dbReference type="CDD" id="cd19590">
    <property type="entry name" value="serpin_thermopin-like"/>
    <property type="match status" value="1"/>
</dbReference>
<dbReference type="InterPro" id="IPR042178">
    <property type="entry name" value="Serpin_sf_1"/>
</dbReference>
<feature type="domain" description="Serpin" evidence="2">
    <location>
        <begin position="22"/>
        <end position="390"/>
    </location>
</feature>
<dbReference type="InterPro" id="IPR023795">
    <property type="entry name" value="Serpin_CS"/>
</dbReference>
<sequence length="393" mass="43937">MKDNTAYGLIPTVVKGNTAFALDLYAQLCKENSGNLFFSPYSLSTALAMTYVGAAGETGKQMSQVLHFPQNQAEFHPAFLHLQDQVNEVNQKGEIELHIANALWGQKGYSLEADFKESLSNYYSAVLKQVDFKTETEKVRQDINLWVAIITLQKIKELVKAGILNHLTRLVLVNAIYFKANWASQFKRHDTKDAPFWVNQKLPVNVPTMNQKHLFNYMANDKIQILELPYTAPDDTPLGNNSLSMIVLLPQQGDGLAELERSLNTQQLDKWLGRLRSQDVKVSLPKFKISTHFELSKVLTKMGMSTAFNEKADFSGIDGTQELFITSIVHQAFVDVNEEGNEAAAATAVVVGLRGMSPASPTFRADHPFIFLIRHNLSGSILFMGRIVDPSEK</sequence>
<comment type="similarity">
    <text evidence="1">Belongs to the serpin family.</text>
</comment>
<dbReference type="AlphaFoldDB" id="A0A4E0QV16"/>
<dbReference type="PANTHER" id="PTHR11461">
    <property type="entry name" value="SERINE PROTEASE INHIBITOR, SERPIN"/>
    <property type="match status" value="1"/>
</dbReference>
<dbReference type="InterPro" id="IPR000215">
    <property type="entry name" value="Serpin_fam"/>
</dbReference>
<protein>
    <recommendedName>
        <fullName evidence="2">Serpin domain-containing protein</fullName>
    </recommendedName>
</protein>
<dbReference type="SUPFAM" id="SSF56574">
    <property type="entry name" value="Serpins"/>
    <property type="match status" value="1"/>
</dbReference>
<dbReference type="EMBL" id="JSZA02000028">
    <property type="protein sequence ID" value="TGO03300.1"/>
    <property type="molecule type" value="Genomic_DNA"/>
</dbReference>
<dbReference type="SMART" id="SM00093">
    <property type="entry name" value="SERPIN"/>
    <property type="match status" value="1"/>
</dbReference>
<dbReference type="Gene3D" id="2.30.39.10">
    <property type="entry name" value="Alpha-1-antitrypsin, domain 1"/>
    <property type="match status" value="1"/>
</dbReference>
<dbReference type="Pfam" id="PF00079">
    <property type="entry name" value="Serpin"/>
    <property type="match status" value="1"/>
</dbReference>
<evidence type="ECO:0000256" key="1">
    <source>
        <dbReference type="RuleBase" id="RU000411"/>
    </source>
</evidence>